<proteinExistence type="inferred from homology"/>
<dbReference type="Gene3D" id="1.20.58.220">
    <property type="entry name" value="Phosphate transport system protein phou homolog 2, domain 2"/>
    <property type="match status" value="1"/>
</dbReference>
<evidence type="ECO:0000256" key="1">
    <source>
        <dbReference type="ARBA" id="ARBA00008591"/>
    </source>
</evidence>
<evidence type="ECO:0000313" key="4">
    <source>
        <dbReference type="Proteomes" id="UP000186785"/>
    </source>
</evidence>
<accession>A0A1Q5PQ93</accession>
<comment type="similarity">
    <text evidence="1">Belongs to the UPF0111 family.</text>
</comment>
<dbReference type="Proteomes" id="UP000186785">
    <property type="component" value="Unassembled WGS sequence"/>
</dbReference>
<comment type="caution">
    <text evidence="3">The sequence shown here is derived from an EMBL/GenBank/DDBJ whole genome shotgun (WGS) entry which is preliminary data.</text>
</comment>
<dbReference type="STRING" id="1921764.BSR28_01525"/>
<dbReference type="PANTHER" id="PTHR37298">
    <property type="entry name" value="UPF0111 PROTEIN YKAA"/>
    <property type="match status" value="1"/>
</dbReference>
<gene>
    <name evidence="3" type="ORF">BSR29_00995</name>
</gene>
<dbReference type="OrthoDB" id="9797568at2"/>
<dbReference type="EMBL" id="MQSV01000001">
    <property type="protein sequence ID" value="OKL49565.1"/>
    <property type="molecule type" value="Genomic_DNA"/>
</dbReference>
<evidence type="ECO:0000256" key="2">
    <source>
        <dbReference type="SAM" id="Coils"/>
    </source>
</evidence>
<sequence length="206" mass="23115">MGISFRSSDSAFFDLFTTTADHLVKGIAILDEIVHQDILERATLRDQLHEIEQAADLTTHQVIKTLNATFVTPIDREDIAELAHVLDDCMDYVDEAGDLIVLYQLEELPAGIFEQVKLLDQCAQLTATAMPGLRKMEGLRDYWIEINRLENAGDRVYRDMLATIFASGTDALTVIKLKDIIETLEKAMDRFEALANTVEAIAIKES</sequence>
<dbReference type="InterPro" id="IPR052912">
    <property type="entry name" value="UPF0111_domain"/>
</dbReference>
<keyword evidence="2" id="KW-0175">Coiled coil</keyword>
<organism evidence="3 4">
    <name type="scientific">Boudabousia liubingyangii</name>
    <dbReference type="NCBI Taxonomy" id="1921764"/>
    <lineage>
        <taxon>Bacteria</taxon>
        <taxon>Bacillati</taxon>
        <taxon>Actinomycetota</taxon>
        <taxon>Actinomycetes</taxon>
        <taxon>Actinomycetales</taxon>
        <taxon>Actinomycetaceae</taxon>
        <taxon>Boudabousia</taxon>
    </lineage>
</organism>
<dbReference type="InterPro" id="IPR018445">
    <property type="entry name" value="Put_Phosphate_transp_reg"/>
</dbReference>
<reference evidence="3 4" key="1">
    <citation type="submission" date="2016-11" db="EMBL/GenBank/DDBJ databases">
        <title>Actinomyces gypaetusis sp. nov. isolated from the vulture Gypaetus barbatus in Qinghai Tibet Plateau China.</title>
        <authorList>
            <person name="Meng X."/>
        </authorList>
    </citation>
    <scope>NUCLEOTIDE SEQUENCE [LARGE SCALE GENOMIC DNA]</scope>
    <source>
        <strain evidence="3 4">VUL4_2</strain>
    </source>
</reference>
<protein>
    <submittedName>
        <fullName evidence="3">Phosphate transport regulator</fullName>
    </submittedName>
</protein>
<dbReference type="RefSeq" id="WP_073708456.1">
    <property type="nucleotide sequence ID" value="NZ_MQSV01000001.1"/>
</dbReference>
<keyword evidence="4" id="KW-1185">Reference proteome</keyword>
<dbReference type="AlphaFoldDB" id="A0A1Q5PQ93"/>
<evidence type="ECO:0000313" key="3">
    <source>
        <dbReference type="EMBL" id="OKL49565.1"/>
    </source>
</evidence>
<dbReference type="InterPro" id="IPR038078">
    <property type="entry name" value="PhoU-like_sf"/>
</dbReference>
<dbReference type="Pfam" id="PF01865">
    <property type="entry name" value="PhoU_div"/>
    <property type="match status" value="1"/>
</dbReference>
<dbReference type="PANTHER" id="PTHR37298:SF1">
    <property type="entry name" value="UPF0111 PROTEIN YKAA"/>
    <property type="match status" value="1"/>
</dbReference>
<feature type="coiled-coil region" evidence="2">
    <location>
        <begin position="174"/>
        <end position="201"/>
    </location>
</feature>
<name>A0A1Q5PQ93_9ACTO</name>